<evidence type="ECO:0000313" key="1">
    <source>
        <dbReference type="EMBL" id="SDZ75734.1"/>
    </source>
</evidence>
<dbReference type="AlphaFoldDB" id="A0A1H3VNA1"/>
<keyword evidence="2" id="KW-1185">Reference proteome</keyword>
<dbReference type="Pfam" id="PF20127">
    <property type="entry name" value="DUF6517"/>
    <property type="match status" value="1"/>
</dbReference>
<dbReference type="InterPro" id="IPR045396">
    <property type="entry name" value="DUF6517"/>
</dbReference>
<dbReference type="Proteomes" id="UP000236755">
    <property type="component" value="Unassembled WGS sequence"/>
</dbReference>
<sequence length="214" mass="22811">MHTRRGVVTLAAGALATTAGCGFITGEGALEFTASPATVADSTVEESPYEETNVTDQTVEREFSAAGQTRTVTIVNQLAQYERQVDMGPLGSERAAVFVTYTSPQVEIAGKTFNPIEDMSETAVLQQFESQYDGVTVGEQVDQQSVATLGQSTSVSKFEGTASLAGSQMDVYLHATKFQHGSDFVVAVAIYPQQLSNESEQVVSLLQGLEHATE</sequence>
<dbReference type="PROSITE" id="PS51257">
    <property type="entry name" value="PROKAR_LIPOPROTEIN"/>
    <property type="match status" value="1"/>
</dbReference>
<proteinExistence type="predicted"/>
<accession>A0A1H3VNA1</accession>
<dbReference type="EMBL" id="FNQT01000001">
    <property type="protein sequence ID" value="SDZ75734.1"/>
    <property type="molecule type" value="Genomic_DNA"/>
</dbReference>
<evidence type="ECO:0000313" key="2">
    <source>
        <dbReference type="Proteomes" id="UP000236755"/>
    </source>
</evidence>
<name>A0A1H3VNA1_9EURY</name>
<protein>
    <recommendedName>
        <fullName evidence="3">Lipoprotein LpqN</fullName>
    </recommendedName>
</protein>
<dbReference type="RefSeq" id="WP_092629748.1">
    <property type="nucleotide sequence ID" value="NZ_FNQT01000001.1"/>
</dbReference>
<evidence type="ECO:0008006" key="3">
    <source>
        <dbReference type="Google" id="ProtNLM"/>
    </source>
</evidence>
<reference evidence="1 2" key="1">
    <citation type="submission" date="2016-10" db="EMBL/GenBank/DDBJ databases">
        <authorList>
            <person name="de Groot N.N."/>
        </authorList>
    </citation>
    <scope>NUCLEOTIDE SEQUENCE [LARGE SCALE GENOMIC DNA]</scope>
    <source>
        <strain evidence="1 2">CGMCC 1.8712</strain>
    </source>
</reference>
<gene>
    <name evidence="1" type="ORF">SAMN04488065_0075</name>
</gene>
<organism evidence="1 2">
    <name type="scientific">Haloplanus vescus</name>
    <dbReference type="NCBI Taxonomy" id="555874"/>
    <lineage>
        <taxon>Archaea</taxon>
        <taxon>Methanobacteriati</taxon>
        <taxon>Methanobacteriota</taxon>
        <taxon>Stenosarchaea group</taxon>
        <taxon>Halobacteria</taxon>
        <taxon>Halobacteriales</taxon>
        <taxon>Haloferacaceae</taxon>
        <taxon>Haloplanus</taxon>
    </lineage>
</organism>
<dbReference type="OrthoDB" id="205286at2157"/>